<dbReference type="EMBL" id="CP086322">
    <property type="protein sequence ID" value="UQA93500.1"/>
    <property type="molecule type" value="Genomic_DNA"/>
</dbReference>
<keyword evidence="2" id="KW-1133">Transmembrane helix</keyword>
<name>A0ABY4M6V3_9ACTN</name>
<evidence type="ECO:0000313" key="5">
    <source>
        <dbReference type="Proteomes" id="UP000830115"/>
    </source>
</evidence>
<dbReference type="InterPro" id="IPR010982">
    <property type="entry name" value="Lambda_DNA-bd_dom_sf"/>
</dbReference>
<evidence type="ECO:0000313" key="4">
    <source>
        <dbReference type="EMBL" id="UQA93500.1"/>
    </source>
</evidence>
<dbReference type="PROSITE" id="PS50943">
    <property type="entry name" value="HTH_CROC1"/>
    <property type="match status" value="1"/>
</dbReference>
<keyword evidence="5" id="KW-1185">Reference proteome</keyword>
<dbReference type="InterPro" id="IPR036365">
    <property type="entry name" value="PGBD-like_sf"/>
</dbReference>
<dbReference type="InterPro" id="IPR002477">
    <property type="entry name" value="Peptidoglycan-bd-like"/>
</dbReference>
<organism evidence="4 5">
    <name type="scientific">Streptomyces halobius</name>
    <dbReference type="NCBI Taxonomy" id="2879846"/>
    <lineage>
        <taxon>Bacteria</taxon>
        <taxon>Bacillati</taxon>
        <taxon>Actinomycetota</taxon>
        <taxon>Actinomycetes</taxon>
        <taxon>Kitasatosporales</taxon>
        <taxon>Streptomycetaceae</taxon>
        <taxon>Streptomyces</taxon>
    </lineage>
</organism>
<protein>
    <submittedName>
        <fullName evidence="4">Peptidoglycan-binding protein</fullName>
    </submittedName>
</protein>
<evidence type="ECO:0000256" key="1">
    <source>
        <dbReference type="SAM" id="MobiDB-lite"/>
    </source>
</evidence>
<dbReference type="Gene3D" id="1.10.101.10">
    <property type="entry name" value="PGBD-like superfamily/PGBD"/>
    <property type="match status" value="1"/>
</dbReference>
<dbReference type="Gene3D" id="1.10.260.40">
    <property type="entry name" value="lambda repressor-like DNA-binding domains"/>
    <property type="match status" value="1"/>
</dbReference>
<feature type="domain" description="HTH cro/C1-type" evidence="3">
    <location>
        <begin position="22"/>
        <end position="76"/>
    </location>
</feature>
<reference evidence="4" key="1">
    <citation type="submission" date="2021-10" db="EMBL/GenBank/DDBJ databases">
        <title>Streptomyces nigrumlapis sp.nov.,an antimicrobial producing actinobacterium isolated from Black Gobi rocks.</title>
        <authorList>
            <person name="Wen Y."/>
            <person name="Zhang W."/>
            <person name="Liu X.G."/>
        </authorList>
    </citation>
    <scope>NUCLEOTIDE SEQUENCE</scope>
    <source>
        <strain evidence="4">ST13-2-2</strain>
    </source>
</reference>
<feature type="compositionally biased region" description="Basic and acidic residues" evidence="1">
    <location>
        <begin position="90"/>
        <end position="104"/>
    </location>
</feature>
<dbReference type="Pfam" id="PF01471">
    <property type="entry name" value="PG_binding_1"/>
    <property type="match status" value="1"/>
</dbReference>
<dbReference type="SMART" id="SM00530">
    <property type="entry name" value="HTH_XRE"/>
    <property type="match status" value="1"/>
</dbReference>
<evidence type="ECO:0000256" key="2">
    <source>
        <dbReference type="SAM" id="Phobius"/>
    </source>
</evidence>
<sequence length="264" mass="28394">MSRWKELPGSLDQRVRQLVVQLRRLKDHSGLSLASLAVKTSYSKSSWERYLNGRKLPPRDAVESLARVCGADTARLLALHEVAAQAWEAQRPEAEAPPEERTEQPDEGAVAGRREVWAGPLGLAALGVLAGLIVAGAVLLVVRPWQDDTGTGRGAGVTAAGRAPNASPTFSHRPGETYSCHIQRKEGALYAGRSRTRTAILGNGMAGWQVVEAQCLLHHQGYDPGPVDGIVGENTMRAVKRLQAKAGLPADGIVGPDTWKVLRR</sequence>
<dbReference type="CDD" id="cd00093">
    <property type="entry name" value="HTH_XRE"/>
    <property type="match status" value="1"/>
</dbReference>
<dbReference type="Pfam" id="PF13560">
    <property type="entry name" value="HTH_31"/>
    <property type="match status" value="1"/>
</dbReference>
<gene>
    <name evidence="4" type="ORF">K9S39_18055</name>
</gene>
<feature type="region of interest" description="Disordered" evidence="1">
    <location>
        <begin position="88"/>
        <end position="109"/>
    </location>
</feature>
<accession>A0ABY4M6V3</accession>
<dbReference type="InterPro" id="IPR001387">
    <property type="entry name" value="Cro/C1-type_HTH"/>
</dbReference>
<proteinExistence type="predicted"/>
<dbReference type="Proteomes" id="UP000830115">
    <property type="component" value="Chromosome"/>
</dbReference>
<dbReference type="SUPFAM" id="SSF47090">
    <property type="entry name" value="PGBD-like"/>
    <property type="match status" value="1"/>
</dbReference>
<keyword evidence="2" id="KW-0472">Membrane</keyword>
<feature type="transmembrane region" description="Helical" evidence="2">
    <location>
        <begin position="121"/>
        <end position="142"/>
    </location>
</feature>
<evidence type="ECO:0000259" key="3">
    <source>
        <dbReference type="PROSITE" id="PS50943"/>
    </source>
</evidence>
<feature type="region of interest" description="Disordered" evidence="1">
    <location>
        <begin position="153"/>
        <end position="175"/>
    </location>
</feature>
<keyword evidence="2" id="KW-0812">Transmembrane</keyword>
<dbReference type="InterPro" id="IPR036366">
    <property type="entry name" value="PGBDSf"/>
</dbReference>
<dbReference type="RefSeq" id="WP_248864379.1">
    <property type="nucleotide sequence ID" value="NZ_CP086322.1"/>
</dbReference>
<dbReference type="SUPFAM" id="SSF47413">
    <property type="entry name" value="lambda repressor-like DNA-binding domains"/>
    <property type="match status" value="1"/>
</dbReference>